<organism evidence="1 2">
    <name type="scientific">Streptomyces glebosus</name>
    <dbReference type="NCBI Taxonomy" id="249580"/>
    <lineage>
        <taxon>Bacteria</taxon>
        <taxon>Bacillati</taxon>
        <taxon>Actinomycetota</taxon>
        <taxon>Actinomycetes</taxon>
        <taxon>Kitasatosporales</taxon>
        <taxon>Streptomycetaceae</taxon>
        <taxon>Streptomyces</taxon>
    </lineage>
</organism>
<name>A0A640T6L5_9ACTN</name>
<evidence type="ECO:0008006" key="3">
    <source>
        <dbReference type="Google" id="ProtNLM"/>
    </source>
</evidence>
<accession>A0A640T6L5</accession>
<evidence type="ECO:0000313" key="1">
    <source>
        <dbReference type="EMBL" id="GFE18928.1"/>
    </source>
</evidence>
<dbReference type="PROSITE" id="PS51257">
    <property type="entry name" value="PROKAR_LIPOPROTEIN"/>
    <property type="match status" value="1"/>
</dbReference>
<comment type="caution">
    <text evidence="1">The sequence shown here is derived from an EMBL/GenBank/DDBJ whole genome shotgun (WGS) entry which is preliminary data.</text>
</comment>
<reference evidence="1 2" key="1">
    <citation type="submission" date="2019-12" db="EMBL/GenBank/DDBJ databases">
        <title>Whole genome shotgun sequence of Streptomyces hygroscopicus subsp. glebosus NBRC 13786.</title>
        <authorList>
            <person name="Ichikawa N."/>
            <person name="Kimura A."/>
            <person name="Kitahashi Y."/>
            <person name="Komaki H."/>
            <person name="Tamura T."/>
        </authorList>
    </citation>
    <scope>NUCLEOTIDE SEQUENCE [LARGE SCALE GENOMIC DNA]</scope>
    <source>
        <strain evidence="1 2">NBRC 13786</strain>
    </source>
</reference>
<proteinExistence type="predicted"/>
<evidence type="ECO:0000313" key="2">
    <source>
        <dbReference type="Proteomes" id="UP000430079"/>
    </source>
</evidence>
<dbReference type="Proteomes" id="UP000430079">
    <property type="component" value="Unassembled WGS sequence"/>
</dbReference>
<gene>
    <name evidence="1" type="ORF">Sgleb_69750</name>
</gene>
<protein>
    <recommendedName>
        <fullName evidence="3">Lipoprotein</fullName>
    </recommendedName>
</protein>
<sequence length="154" mass="16507">MVPRTWSRNVMAGVILAAGIGLTGCANVEEAKPETKTFPFDGKTLNVTSHDIPTDLVAAEREDVKVTRWFDVGIGADEETSWSLKKGILDLQAACSKIANCDVRFRVEVPKSLKVLRNGRATDLKGAKTKAAGVMRSATVPVAGSWNQGTGHRA</sequence>
<dbReference type="AlphaFoldDB" id="A0A640T6L5"/>
<keyword evidence="2" id="KW-1185">Reference proteome</keyword>
<dbReference type="EMBL" id="BLIO01000001">
    <property type="protein sequence ID" value="GFE18928.1"/>
    <property type="molecule type" value="Genomic_DNA"/>
</dbReference>